<comment type="caution">
    <text evidence="11">The sequence shown here is derived from an EMBL/GenBank/DDBJ whole genome shotgun (WGS) entry which is preliminary data.</text>
</comment>
<keyword evidence="3" id="KW-0067">ATP-binding</keyword>
<feature type="domain" description="Response regulatory" evidence="10">
    <location>
        <begin position="8"/>
        <end position="122"/>
    </location>
</feature>
<comment type="function">
    <text evidence="7">May play the central regulatory role in sporulation. It may be an element of the effector pathway responsible for the activation of sporulation genes in response to nutritional stress. Spo0A may act in concert with spo0H (a sigma factor) to control the expression of some genes that are critical to the sporulation process.</text>
</comment>
<proteinExistence type="predicted"/>
<dbReference type="InterPro" id="IPR027417">
    <property type="entry name" value="P-loop_NTPase"/>
</dbReference>
<evidence type="ECO:0000256" key="7">
    <source>
        <dbReference type="ARBA" id="ARBA00024867"/>
    </source>
</evidence>
<dbReference type="PRINTS" id="PR01590">
    <property type="entry name" value="HTHFIS"/>
</dbReference>
<dbReference type="Gene3D" id="1.10.8.60">
    <property type="match status" value="1"/>
</dbReference>
<evidence type="ECO:0000313" key="11">
    <source>
        <dbReference type="EMBL" id="MDW8799744.1"/>
    </source>
</evidence>
<dbReference type="PROSITE" id="PS00676">
    <property type="entry name" value="SIGMA54_INTERACT_2"/>
    <property type="match status" value="1"/>
</dbReference>
<dbReference type="CDD" id="cd00009">
    <property type="entry name" value="AAA"/>
    <property type="match status" value="1"/>
</dbReference>
<keyword evidence="5" id="KW-0238">DNA-binding</keyword>
<dbReference type="Gene3D" id="3.40.50.300">
    <property type="entry name" value="P-loop containing nucleotide triphosphate hydrolases"/>
    <property type="match status" value="1"/>
</dbReference>
<dbReference type="Gene3D" id="1.10.10.60">
    <property type="entry name" value="Homeodomain-like"/>
    <property type="match status" value="1"/>
</dbReference>
<dbReference type="InterPro" id="IPR002078">
    <property type="entry name" value="Sigma_54_int"/>
</dbReference>
<dbReference type="PANTHER" id="PTHR32071">
    <property type="entry name" value="TRANSCRIPTIONAL REGULATORY PROTEIN"/>
    <property type="match status" value="1"/>
</dbReference>
<dbReference type="PROSITE" id="PS50110">
    <property type="entry name" value="RESPONSE_REGULATORY"/>
    <property type="match status" value="1"/>
</dbReference>
<dbReference type="InterPro" id="IPR009057">
    <property type="entry name" value="Homeodomain-like_sf"/>
</dbReference>
<dbReference type="CDD" id="cd00156">
    <property type="entry name" value="REC"/>
    <property type="match status" value="1"/>
</dbReference>
<organism evidence="11 12">
    <name type="scientific">Clostridium tanneri</name>
    <dbReference type="NCBI Taxonomy" id="3037988"/>
    <lineage>
        <taxon>Bacteria</taxon>
        <taxon>Bacillati</taxon>
        <taxon>Bacillota</taxon>
        <taxon>Clostridia</taxon>
        <taxon>Eubacteriales</taxon>
        <taxon>Clostridiaceae</taxon>
        <taxon>Clostridium</taxon>
    </lineage>
</organism>
<dbReference type="RefSeq" id="WP_318796433.1">
    <property type="nucleotide sequence ID" value="NZ_JARUJP010000001.1"/>
</dbReference>
<evidence type="ECO:0000313" key="12">
    <source>
        <dbReference type="Proteomes" id="UP001281656"/>
    </source>
</evidence>
<sequence length="453" mass="52584">MNFKDNFKILIVDDEVDYLNSMKKLLDEKNYNSEIVLSGIEAVRKLKQESYNLVITGLRMPEMNGIELTEKIKKDFSNIEVIILTSYGSIETAVQAMKKGAFSYFVRDNGAEELLMEIEKIKKFWKLKYENEFLRNQQNSTSYILQTYNEKYKDVLNIVRKAAQSNVNILITGESGVGKEVLARYVHEISERRQQHFVAVNCQALSENLLESELFGHEKGSFTGALERRIGRFQQANGGTLFLDEIGEMPVNVQIKLLRVLESRTIEMLGSNKSINVDIRLISATNKDLENAIIEGVFREDLFYRINTIILEVPPLRERKEDLNMLIEFFLRKCEKEQKKKIVKVEKDVIEFLLSYNYPGNIRELRNIIERLVVLSENGVIRFEDLPQRKKTTISDVSKVEDVVSLRDFRKDIEKDYIVKILDKCEGNISKAAECLQISKRQLFNKIAEYDIK</sequence>
<dbReference type="InterPro" id="IPR025943">
    <property type="entry name" value="Sigma_54_int_dom_ATP-bd_2"/>
</dbReference>
<comment type="caution">
    <text evidence="8">Lacks conserved residue(s) required for the propagation of feature annotation.</text>
</comment>
<dbReference type="SUPFAM" id="SSF52172">
    <property type="entry name" value="CheY-like"/>
    <property type="match status" value="1"/>
</dbReference>
<dbReference type="Pfam" id="PF25601">
    <property type="entry name" value="AAA_lid_14"/>
    <property type="match status" value="1"/>
</dbReference>
<evidence type="ECO:0000259" key="10">
    <source>
        <dbReference type="PROSITE" id="PS50110"/>
    </source>
</evidence>
<dbReference type="SMART" id="SM00448">
    <property type="entry name" value="REC"/>
    <property type="match status" value="1"/>
</dbReference>
<evidence type="ECO:0000256" key="8">
    <source>
        <dbReference type="PROSITE-ProRule" id="PRU00169"/>
    </source>
</evidence>
<dbReference type="PROSITE" id="PS00688">
    <property type="entry name" value="SIGMA54_INTERACT_3"/>
    <property type="match status" value="1"/>
</dbReference>
<dbReference type="InterPro" id="IPR058031">
    <property type="entry name" value="AAA_lid_NorR"/>
</dbReference>
<feature type="domain" description="Sigma-54 factor interaction" evidence="9">
    <location>
        <begin position="145"/>
        <end position="374"/>
    </location>
</feature>
<dbReference type="PROSITE" id="PS50045">
    <property type="entry name" value="SIGMA54_INTERACT_4"/>
    <property type="match status" value="1"/>
</dbReference>
<accession>A0ABU4JNN4</accession>
<keyword evidence="12" id="KW-1185">Reference proteome</keyword>
<dbReference type="InterPro" id="IPR011006">
    <property type="entry name" value="CheY-like_superfamily"/>
</dbReference>
<evidence type="ECO:0000256" key="5">
    <source>
        <dbReference type="ARBA" id="ARBA00023125"/>
    </source>
</evidence>
<dbReference type="Pfam" id="PF02954">
    <property type="entry name" value="HTH_8"/>
    <property type="match status" value="1"/>
</dbReference>
<dbReference type="Pfam" id="PF00072">
    <property type="entry name" value="Response_reg"/>
    <property type="match status" value="1"/>
</dbReference>
<dbReference type="Proteomes" id="UP001281656">
    <property type="component" value="Unassembled WGS sequence"/>
</dbReference>
<dbReference type="InterPro" id="IPR003593">
    <property type="entry name" value="AAA+_ATPase"/>
</dbReference>
<reference evidence="11 12" key="1">
    <citation type="submission" date="2023-04" db="EMBL/GenBank/DDBJ databases">
        <title>Clostridium tannerae sp. nov., isolated from the fecal material of an alpaca.</title>
        <authorList>
            <person name="Miller S."/>
            <person name="Hendry M."/>
            <person name="King J."/>
            <person name="Sankaranarayanan K."/>
            <person name="Lawson P.A."/>
        </authorList>
    </citation>
    <scope>NUCLEOTIDE SEQUENCE [LARGE SCALE GENOMIC DNA]</scope>
    <source>
        <strain evidence="11 12">A1-XYC3</strain>
    </source>
</reference>
<keyword evidence="2" id="KW-0547">Nucleotide-binding</keyword>
<evidence type="ECO:0000256" key="2">
    <source>
        <dbReference type="ARBA" id="ARBA00022741"/>
    </source>
</evidence>
<dbReference type="Pfam" id="PF00158">
    <property type="entry name" value="Sigma54_activat"/>
    <property type="match status" value="1"/>
</dbReference>
<dbReference type="EMBL" id="JARUJP010000001">
    <property type="protein sequence ID" value="MDW8799744.1"/>
    <property type="molecule type" value="Genomic_DNA"/>
</dbReference>
<evidence type="ECO:0000256" key="3">
    <source>
        <dbReference type="ARBA" id="ARBA00022840"/>
    </source>
</evidence>
<dbReference type="SMART" id="SM00382">
    <property type="entry name" value="AAA"/>
    <property type="match status" value="1"/>
</dbReference>
<dbReference type="Gene3D" id="3.40.50.2300">
    <property type="match status" value="1"/>
</dbReference>
<protein>
    <recommendedName>
        <fullName evidence="1">Stage 0 sporulation protein A homolog</fullName>
    </recommendedName>
</protein>
<dbReference type="InterPro" id="IPR025944">
    <property type="entry name" value="Sigma_54_int_dom_CS"/>
</dbReference>
<evidence type="ECO:0000256" key="1">
    <source>
        <dbReference type="ARBA" id="ARBA00018672"/>
    </source>
</evidence>
<evidence type="ECO:0000259" key="9">
    <source>
        <dbReference type="PROSITE" id="PS50045"/>
    </source>
</evidence>
<evidence type="ECO:0000256" key="6">
    <source>
        <dbReference type="ARBA" id="ARBA00023163"/>
    </source>
</evidence>
<gene>
    <name evidence="11" type="ORF">P8V03_01075</name>
</gene>
<dbReference type="PROSITE" id="PS00675">
    <property type="entry name" value="SIGMA54_INTERACT_1"/>
    <property type="match status" value="1"/>
</dbReference>
<name>A0ABU4JNN4_9CLOT</name>
<dbReference type="InterPro" id="IPR001789">
    <property type="entry name" value="Sig_transdc_resp-reg_receiver"/>
</dbReference>
<dbReference type="SUPFAM" id="SSF52540">
    <property type="entry name" value="P-loop containing nucleoside triphosphate hydrolases"/>
    <property type="match status" value="1"/>
</dbReference>
<dbReference type="InterPro" id="IPR025662">
    <property type="entry name" value="Sigma_54_int_dom_ATP-bd_1"/>
</dbReference>
<dbReference type="InterPro" id="IPR002197">
    <property type="entry name" value="HTH_Fis"/>
</dbReference>
<evidence type="ECO:0000256" key="4">
    <source>
        <dbReference type="ARBA" id="ARBA00023015"/>
    </source>
</evidence>
<keyword evidence="6" id="KW-0804">Transcription</keyword>
<keyword evidence="4" id="KW-0805">Transcription regulation</keyword>
<dbReference type="SUPFAM" id="SSF46689">
    <property type="entry name" value="Homeodomain-like"/>
    <property type="match status" value="1"/>
</dbReference>